<dbReference type="Gene3D" id="3.50.50.60">
    <property type="entry name" value="FAD/NAD(P)-binding domain"/>
    <property type="match status" value="2"/>
</dbReference>
<dbReference type="InterPro" id="IPR036188">
    <property type="entry name" value="FAD/NAD-bd_sf"/>
</dbReference>
<dbReference type="Gene3D" id="2.30.30.100">
    <property type="match status" value="1"/>
</dbReference>
<sequence length="1101" mass="126674">MLDIKDYLDKRVLIQITDKRWFIGTFICVDNQVNIILGDTTEYKEPPPHYLKKLTEKVDFEPSSSDTCALSLVCINNGNIDGFLSLSVSPPTYLPPSNITLHDGDFVEWIKANYKCPIAKVHNMAFVNFFCSTTEDQAVILQEAFTKIFNLVPSLDTICYFLPDQLILFPPFSSNRPPQKKNVDKLGHSRIQKHKLSTHFFTEFPASNSCTFPYSLHGCQRKDFCPPFQIRKSTVEDCDDVVPILVKNNLMETKDSFVAKLLDNTDPTKLSLVGQVNGDIVAFICLDSSIDEKVLFDNFNLEMYNDLQKVAASKNESVTDVSNPAESALRNSFCVTMFCIDSEYSEYSIEFIQHAFTVFDDLEYCVMTLSPENPDTPLTRQCSLVPSLPHCQDRLYITNRYCSHIIDVALATAEDVTSIYSLIDNLENIDQLKQMIDSQFSENTHKTFLATYNNQIVGLIILEYVNEDDAIGYLDQFDIDRFFDIKHKPIHDKYSIAKYMIMNPLFENHTRYFCREVMRQMNMNCILYPRNVDDLNDYPTKRTAIREFVPVKPRRTVQYPNNMRDGQLLHAEIQINLQILTMPLIFEPRMVVNTRIVVVGASDVGISLLEFLIYISHLHFTNLTLISKDGLPDRLDDDCLKQTAIDYYANIVQGVTDQLHRHGKDITLTDGSILPYDYLVLAPGMQHYVRELDPQLENVVGVFQVDQSTKQDIDNALQQQKDGSGNIVIFGSSLQAYATVQHCLASGIDGKRIYLVEPTETLELKDVNISKIVSDQLKSSGVVHYQGYTYVQAQKLDERIVGVTLQDKTNQNAAIDNVEMFLYADKKSVDPFIHKTINNAHLVYDGALVIDKHFRTTDQYIFGAGTVTKYSINEKTEWALSMYNSKEVGERLAWVLLHLFCPILDPYTLCRTYEIHQFKDSVKRFAVLPGNIKYFHFNKPVLPHFQIEPNCRDLDIIKDGEYTNIHIDPNGYIQSFTYLGPRDIPLSNLECLYSRHEKYFNRLIARFDEGVIPDFIPFFNENWALCMFHDRFAEFLLDSRAAGLQLEETAKLVSDLQQETKLTEKKIQKYYNKFDRSADRQVWNDGVFEFMMNTRIFKTYP</sequence>
<dbReference type="PANTHER" id="PTHR21178">
    <property type="entry name" value="CILIA- AND FLAGELLA-ASSOCIATED PROTEIN 61"/>
    <property type="match status" value="1"/>
</dbReference>
<feature type="domain" description="Sm" evidence="1">
    <location>
        <begin position="2"/>
        <end position="86"/>
    </location>
</feature>
<dbReference type="Proteomes" id="UP001210925">
    <property type="component" value="Unassembled WGS sequence"/>
</dbReference>
<dbReference type="InterPro" id="IPR010920">
    <property type="entry name" value="LSM_dom_sf"/>
</dbReference>
<dbReference type="EMBL" id="JADGKB010000026">
    <property type="protein sequence ID" value="KAJ3258570.1"/>
    <property type="molecule type" value="Genomic_DNA"/>
</dbReference>
<dbReference type="Pfam" id="PF16092">
    <property type="entry name" value="CFAP61_N"/>
    <property type="match status" value="1"/>
</dbReference>
<evidence type="ECO:0000313" key="3">
    <source>
        <dbReference type="Proteomes" id="UP001210925"/>
    </source>
</evidence>
<dbReference type="InterPro" id="IPR001163">
    <property type="entry name" value="Sm_dom_euk/arc"/>
</dbReference>
<dbReference type="AlphaFoldDB" id="A0AAD5Y6C8"/>
<dbReference type="InterPro" id="IPR038884">
    <property type="entry name" value="CFAP61"/>
</dbReference>
<dbReference type="PANTHER" id="PTHR21178:SF8">
    <property type="entry name" value="CILIA- AND FLAGELLA-ASSOCIATED PROTEIN 61"/>
    <property type="match status" value="1"/>
</dbReference>
<dbReference type="InterPro" id="IPR056299">
    <property type="entry name" value="CFAP61_dimer"/>
</dbReference>
<reference evidence="2" key="1">
    <citation type="submission" date="2020-05" db="EMBL/GenBank/DDBJ databases">
        <title>Phylogenomic resolution of chytrid fungi.</title>
        <authorList>
            <person name="Stajich J.E."/>
            <person name="Amses K."/>
            <person name="Simmons R."/>
            <person name="Seto K."/>
            <person name="Myers J."/>
            <person name="Bonds A."/>
            <person name="Quandt C.A."/>
            <person name="Barry K."/>
            <person name="Liu P."/>
            <person name="Grigoriev I."/>
            <person name="Longcore J.E."/>
            <person name="James T.Y."/>
        </authorList>
    </citation>
    <scope>NUCLEOTIDE SEQUENCE</scope>
    <source>
        <strain evidence="2">PLAUS21</strain>
    </source>
</reference>
<evidence type="ECO:0000259" key="1">
    <source>
        <dbReference type="SMART" id="SM00651"/>
    </source>
</evidence>
<comment type="caution">
    <text evidence="2">The sequence shown here is derived from an EMBL/GenBank/DDBJ whole genome shotgun (WGS) entry which is preliminary data.</text>
</comment>
<dbReference type="SUPFAM" id="SSF51905">
    <property type="entry name" value="FAD/NAD(P)-binding domain"/>
    <property type="match status" value="1"/>
</dbReference>
<keyword evidence="3" id="KW-1185">Reference proteome</keyword>
<dbReference type="SMART" id="SM00651">
    <property type="entry name" value="Sm"/>
    <property type="match status" value="1"/>
</dbReference>
<dbReference type="Pfam" id="PF01423">
    <property type="entry name" value="LSM"/>
    <property type="match status" value="1"/>
</dbReference>
<dbReference type="Pfam" id="PF07992">
    <property type="entry name" value="Pyr_redox_2"/>
    <property type="match status" value="1"/>
</dbReference>
<accession>A0AAD5Y6C8</accession>
<dbReference type="GO" id="GO:0016491">
    <property type="term" value="F:oxidoreductase activity"/>
    <property type="evidence" value="ECO:0007669"/>
    <property type="project" value="InterPro"/>
</dbReference>
<protein>
    <recommendedName>
        <fullName evidence="1">Sm domain-containing protein</fullName>
    </recommendedName>
</protein>
<dbReference type="SUPFAM" id="SSF50182">
    <property type="entry name" value="Sm-like ribonucleoproteins"/>
    <property type="match status" value="1"/>
</dbReference>
<organism evidence="2 3">
    <name type="scientific">Boothiomyces macroporosus</name>
    <dbReference type="NCBI Taxonomy" id="261099"/>
    <lineage>
        <taxon>Eukaryota</taxon>
        <taxon>Fungi</taxon>
        <taxon>Fungi incertae sedis</taxon>
        <taxon>Chytridiomycota</taxon>
        <taxon>Chytridiomycota incertae sedis</taxon>
        <taxon>Chytridiomycetes</taxon>
        <taxon>Rhizophydiales</taxon>
        <taxon>Terramycetaceae</taxon>
        <taxon>Boothiomyces</taxon>
    </lineage>
</organism>
<dbReference type="GO" id="GO:0032991">
    <property type="term" value="C:protein-containing complex"/>
    <property type="evidence" value="ECO:0007669"/>
    <property type="project" value="UniProtKB-ARBA"/>
</dbReference>
<name>A0AAD5Y6C8_9FUNG</name>
<dbReference type="InterPro" id="IPR032151">
    <property type="entry name" value="CFAP61_N"/>
</dbReference>
<evidence type="ECO:0000313" key="2">
    <source>
        <dbReference type="EMBL" id="KAJ3258570.1"/>
    </source>
</evidence>
<dbReference type="InterPro" id="IPR023753">
    <property type="entry name" value="FAD/NAD-binding_dom"/>
</dbReference>
<dbReference type="Pfam" id="PF23150">
    <property type="entry name" value="CFAP61_dimer"/>
    <property type="match status" value="1"/>
</dbReference>
<gene>
    <name evidence="2" type="ORF">HK103_003530</name>
</gene>
<proteinExistence type="predicted"/>